<reference evidence="13" key="1">
    <citation type="submission" date="2016-10" db="EMBL/GenBank/DDBJ databases">
        <authorList>
            <person name="Varghese N."/>
            <person name="Submissions S."/>
        </authorList>
    </citation>
    <scope>NUCLEOTIDE SEQUENCE [LARGE SCALE GENOMIC DNA]</scope>
    <source>
        <strain evidence="13">CGMCC 1.6494</strain>
    </source>
</reference>
<dbReference type="RefSeq" id="WP_089702550.1">
    <property type="nucleotide sequence ID" value="NZ_FNII01000002.1"/>
</dbReference>
<dbReference type="STRING" id="416873.SAMN04487951_102323"/>
<comment type="function">
    <text evidence="8">Probably part of a binding-protein-dependent transport system. Probably responsible for the translocation of the substrate across the membrane.</text>
</comment>
<dbReference type="InterPro" id="IPR035906">
    <property type="entry name" value="MetI-like_sf"/>
</dbReference>
<comment type="similarity">
    <text evidence="10">Belongs to the binding-protein-dependent transport system permease family.</text>
</comment>
<feature type="transmembrane region" description="Helical" evidence="10">
    <location>
        <begin position="159"/>
        <end position="185"/>
    </location>
</feature>
<evidence type="ECO:0000259" key="11">
    <source>
        <dbReference type="PROSITE" id="PS50928"/>
    </source>
</evidence>
<dbReference type="GO" id="GO:0005886">
    <property type="term" value="C:plasma membrane"/>
    <property type="evidence" value="ECO:0007669"/>
    <property type="project" value="UniProtKB-SubCell"/>
</dbReference>
<evidence type="ECO:0000256" key="6">
    <source>
        <dbReference type="ARBA" id="ARBA00022989"/>
    </source>
</evidence>
<keyword evidence="13" id="KW-1185">Reference proteome</keyword>
<gene>
    <name evidence="12" type="ORF">SAMN04487951_102323</name>
</gene>
<evidence type="ECO:0000256" key="7">
    <source>
        <dbReference type="ARBA" id="ARBA00023136"/>
    </source>
</evidence>
<keyword evidence="7 10" id="KW-0472">Membrane</keyword>
<dbReference type="GO" id="GO:0042884">
    <property type="term" value="P:microcin transport"/>
    <property type="evidence" value="ECO:0007669"/>
    <property type="project" value="TreeGrafter"/>
</dbReference>
<feature type="transmembrane region" description="Helical" evidence="10">
    <location>
        <begin position="124"/>
        <end position="147"/>
    </location>
</feature>
<dbReference type="PANTHER" id="PTHR30465">
    <property type="entry name" value="INNER MEMBRANE ABC TRANSPORTER"/>
    <property type="match status" value="1"/>
</dbReference>
<accession>A0A1G9YTK5</accession>
<organism evidence="12 13">
    <name type="scientific">Vreelandella arcis</name>
    <dbReference type="NCBI Taxonomy" id="416873"/>
    <lineage>
        <taxon>Bacteria</taxon>
        <taxon>Pseudomonadati</taxon>
        <taxon>Pseudomonadota</taxon>
        <taxon>Gammaproteobacteria</taxon>
        <taxon>Oceanospirillales</taxon>
        <taxon>Halomonadaceae</taxon>
        <taxon>Vreelandella</taxon>
    </lineage>
</organism>
<feature type="transmembrane region" description="Helical" evidence="10">
    <location>
        <begin position="320"/>
        <end position="339"/>
    </location>
</feature>
<name>A0A1G9YTK5_9GAMM</name>
<feature type="transmembrane region" description="Helical" evidence="10">
    <location>
        <begin position="215"/>
        <end position="238"/>
    </location>
</feature>
<keyword evidence="6 10" id="KW-1133">Transmembrane helix</keyword>
<dbReference type="FunFam" id="1.10.3720.10:FF:000014">
    <property type="entry name" value="Microcin C ABC transporter permease YejB"/>
    <property type="match status" value="1"/>
</dbReference>
<evidence type="ECO:0000256" key="5">
    <source>
        <dbReference type="ARBA" id="ARBA00022692"/>
    </source>
</evidence>
<dbReference type="Gene3D" id="1.10.3720.10">
    <property type="entry name" value="MetI-like"/>
    <property type="match status" value="1"/>
</dbReference>
<dbReference type="PROSITE" id="PS50928">
    <property type="entry name" value="ABC_TM1"/>
    <property type="match status" value="1"/>
</dbReference>
<dbReference type="Pfam" id="PF00528">
    <property type="entry name" value="BPD_transp_1"/>
    <property type="match status" value="1"/>
</dbReference>
<dbReference type="SUPFAM" id="SSF161098">
    <property type="entry name" value="MetI-like"/>
    <property type="match status" value="1"/>
</dbReference>
<feature type="transmembrane region" description="Helical" evidence="10">
    <location>
        <begin position="273"/>
        <end position="300"/>
    </location>
</feature>
<evidence type="ECO:0000256" key="2">
    <source>
        <dbReference type="ARBA" id="ARBA00022448"/>
    </source>
</evidence>
<evidence type="ECO:0000313" key="12">
    <source>
        <dbReference type="EMBL" id="SDN12502.1"/>
    </source>
</evidence>
<dbReference type="Proteomes" id="UP000199677">
    <property type="component" value="Unassembled WGS sequence"/>
</dbReference>
<evidence type="ECO:0000313" key="13">
    <source>
        <dbReference type="Proteomes" id="UP000199677"/>
    </source>
</evidence>
<evidence type="ECO:0000256" key="3">
    <source>
        <dbReference type="ARBA" id="ARBA00022475"/>
    </source>
</evidence>
<dbReference type="CDD" id="cd06261">
    <property type="entry name" value="TM_PBP2"/>
    <property type="match status" value="1"/>
</dbReference>
<evidence type="ECO:0000256" key="1">
    <source>
        <dbReference type="ARBA" id="ARBA00004429"/>
    </source>
</evidence>
<evidence type="ECO:0000256" key="9">
    <source>
        <dbReference type="ARBA" id="ARBA00070482"/>
    </source>
</evidence>
<evidence type="ECO:0000256" key="8">
    <source>
        <dbReference type="ARBA" id="ARBA00053210"/>
    </source>
</evidence>
<evidence type="ECO:0000256" key="4">
    <source>
        <dbReference type="ARBA" id="ARBA00022519"/>
    </source>
</evidence>
<keyword evidence="2 10" id="KW-0813">Transport</keyword>
<dbReference type="InterPro" id="IPR000515">
    <property type="entry name" value="MetI-like"/>
</dbReference>
<dbReference type="NCBIfam" id="NF011712">
    <property type="entry name" value="PRK15133.1"/>
    <property type="match status" value="1"/>
</dbReference>
<protein>
    <recommendedName>
        <fullName evidence="9">Inner membrane ABC transporter permease protein YejB</fullName>
    </recommendedName>
</protein>
<dbReference type="AlphaFoldDB" id="A0A1G9YTK5"/>
<keyword evidence="3" id="KW-1003">Cell membrane</keyword>
<evidence type="ECO:0000256" key="10">
    <source>
        <dbReference type="RuleBase" id="RU363032"/>
    </source>
</evidence>
<dbReference type="PANTHER" id="PTHR30465:SF66">
    <property type="entry name" value="INNER MEMBRANE ABC TRANSPORTER PERMEASE PROTEIN YEJB"/>
    <property type="match status" value="1"/>
</dbReference>
<sequence>MARYTLRRLLLMIPTLVGIMLLNFIIVQAAPGGPIDQMLARFEGADAMASTRLDMGGADVQVNDESRGARGIDPRFIEQLEQQFGFDKPAHERFIGMMADYLTFDFGTSFFRDRPVTELMIERLPVSISLGLWTTLLVYIISIPLGIRKALRHGSRFDVWTSGLVVVGYAIPGFLFAILLIVLFAGGTYWDLFPLRGLTSPDFDQLSTWGKIKDYFWHITLPVLAAAIGSFATLTMLTKNSFLDEIHKQYVLTARAKGANEQRILYGHVFRNAMLIIIAGLPAALIGIFFTGSLLIEVIFSLDGLGLLGFEAVMQRDYPVIFGTLYLYTVIGLLLKLVSDLTYVWVDPRIDFATRES</sequence>
<feature type="domain" description="ABC transmembrane type-1" evidence="11">
    <location>
        <begin position="124"/>
        <end position="339"/>
    </location>
</feature>
<keyword evidence="5 10" id="KW-0812">Transmembrane</keyword>
<keyword evidence="4" id="KW-0997">Cell inner membrane</keyword>
<dbReference type="GO" id="GO:0055085">
    <property type="term" value="P:transmembrane transport"/>
    <property type="evidence" value="ECO:0007669"/>
    <property type="project" value="InterPro"/>
</dbReference>
<proteinExistence type="inferred from homology"/>
<dbReference type="EMBL" id="FNII01000002">
    <property type="protein sequence ID" value="SDN12502.1"/>
    <property type="molecule type" value="Genomic_DNA"/>
</dbReference>
<feature type="transmembrane region" description="Helical" evidence="10">
    <location>
        <begin position="9"/>
        <end position="30"/>
    </location>
</feature>
<comment type="subcellular location">
    <subcellularLocation>
        <location evidence="1">Cell inner membrane</location>
        <topology evidence="1">Multi-pass membrane protein</topology>
    </subcellularLocation>
    <subcellularLocation>
        <location evidence="10">Cell membrane</location>
        <topology evidence="10">Multi-pass membrane protein</topology>
    </subcellularLocation>
</comment>
<dbReference type="OrthoDB" id="9805855at2"/>